<comment type="caution">
    <text evidence="2">The sequence shown here is derived from an EMBL/GenBank/DDBJ whole genome shotgun (WGS) entry which is preliminary data.</text>
</comment>
<organism evidence="2 3">
    <name type="scientific">Streptomyces sp. 900105755</name>
    <dbReference type="NCBI Taxonomy" id="3154389"/>
    <lineage>
        <taxon>Bacteria</taxon>
        <taxon>Bacillati</taxon>
        <taxon>Actinomycetota</taxon>
        <taxon>Actinomycetes</taxon>
        <taxon>Kitasatosporales</taxon>
        <taxon>Streptomycetaceae</taxon>
        <taxon>Streptomyces</taxon>
    </lineage>
</organism>
<dbReference type="InterPro" id="IPR013783">
    <property type="entry name" value="Ig-like_fold"/>
</dbReference>
<gene>
    <name evidence="2" type="ORF">ABT211_07350</name>
</gene>
<reference evidence="2 3" key="1">
    <citation type="submission" date="2024-06" db="EMBL/GenBank/DDBJ databases">
        <title>The Natural Products Discovery Center: Release of the First 8490 Sequenced Strains for Exploring Actinobacteria Biosynthetic Diversity.</title>
        <authorList>
            <person name="Kalkreuter E."/>
            <person name="Kautsar S.A."/>
            <person name="Yang D."/>
            <person name="Bader C.D."/>
            <person name="Teijaro C.N."/>
            <person name="Fluegel L."/>
            <person name="Davis C.M."/>
            <person name="Simpson J.R."/>
            <person name="Lauterbach L."/>
            <person name="Steele A.D."/>
            <person name="Gui C."/>
            <person name="Meng S."/>
            <person name="Li G."/>
            <person name="Viehrig K."/>
            <person name="Ye F."/>
            <person name="Su P."/>
            <person name="Kiefer A.F."/>
            <person name="Nichols A."/>
            <person name="Cepeda A.J."/>
            <person name="Yan W."/>
            <person name="Fan B."/>
            <person name="Jiang Y."/>
            <person name="Adhikari A."/>
            <person name="Zheng C.-J."/>
            <person name="Schuster L."/>
            <person name="Cowan T.M."/>
            <person name="Smanski M.J."/>
            <person name="Chevrette M.G."/>
            <person name="De Carvalho L.P.S."/>
            <person name="Shen B."/>
        </authorList>
    </citation>
    <scope>NUCLEOTIDE SEQUENCE [LARGE SCALE GENOMIC DNA]</scope>
    <source>
        <strain evidence="2 3">NPDC001694</strain>
    </source>
</reference>
<accession>A0ABV1TBW6</accession>
<proteinExistence type="predicted"/>
<dbReference type="Gene3D" id="2.60.40.10">
    <property type="entry name" value="Immunoglobulins"/>
    <property type="match status" value="1"/>
</dbReference>
<evidence type="ECO:0000313" key="2">
    <source>
        <dbReference type="EMBL" id="MER6267104.1"/>
    </source>
</evidence>
<dbReference type="RefSeq" id="WP_351955789.1">
    <property type="nucleotide sequence ID" value="NZ_JBEOZM010000003.1"/>
</dbReference>
<evidence type="ECO:0000259" key="1">
    <source>
        <dbReference type="Pfam" id="PF10633"/>
    </source>
</evidence>
<dbReference type="Pfam" id="PF10633">
    <property type="entry name" value="NPCBM_assoc"/>
    <property type="match status" value="1"/>
</dbReference>
<sequence length="112" mass="12056">MHASWAPAYPRKPFGVRLEVSGRGTEFTVTATLANGSARPWNAARLALDTPSGWTAHVRDGAAAPRLDPGERLTVRWRVTRPQVSTATTLTCRGTARHGDDEVTYTATAPVS</sequence>
<protein>
    <submittedName>
        <fullName evidence="2">NEW3 domain-containing protein</fullName>
    </submittedName>
</protein>
<keyword evidence="3" id="KW-1185">Reference proteome</keyword>
<feature type="domain" description="Alpha-galactosidase NEW3" evidence="1">
    <location>
        <begin position="23"/>
        <end position="98"/>
    </location>
</feature>
<dbReference type="InterPro" id="IPR018905">
    <property type="entry name" value="A-galactase_NEW3"/>
</dbReference>
<name>A0ABV1TBW6_9ACTN</name>
<dbReference type="Proteomes" id="UP001490365">
    <property type="component" value="Unassembled WGS sequence"/>
</dbReference>
<dbReference type="EMBL" id="JBEOZM010000003">
    <property type="protein sequence ID" value="MER6267104.1"/>
    <property type="molecule type" value="Genomic_DNA"/>
</dbReference>
<evidence type="ECO:0000313" key="3">
    <source>
        <dbReference type="Proteomes" id="UP001490365"/>
    </source>
</evidence>